<dbReference type="CDD" id="cd06558">
    <property type="entry name" value="crotonase-like"/>
    <property type="match status" value="1"/>
</dbReference>
<name>A0A382GID1_9ZZZZ</name>
<accession>A0A382GID1</accession>
<protein>
    <recommendedName>
        <fullName evidence="3">Enoyl-CoA hydratase</fullName>
    </recommendedName>
</protein>
<dbReference type="PANTHER" id="PTHR43802:SF1">
    <property type="entry name" value="IP11341P-RELATED"/>
    <property type="match status" value="1"/>
</dbReference>
<gene>
    <name evidence="2" type="ORF">METZ01_LOCUS227774</name>
</gene>
<evidence type="ECO:0008006" key="3">
    <source>
        <dbReference type="Google" id="ProtNLM"/>
    </source>
</evidence>
<dbReference type="InterPro" id="IPR014748">
    <property type="entry name" value="Enoyl-CoA_hydra_C"/>
</dbReference>
<dbReference type="InterPro" id="IPR029045">
    <property type="entry name" value="ClpP/crotonase-like_dom_sf"/>
</dbReference>
<dbReference type="SUPFAM" id="SSF52096">
    <property type="entry name" value="ClpP/crotonase"/>
    <property type="match status" value="1"/>
</dbReference>
<evidence type="ECO:0000313" key="2">
    <source>
        <dbReference type="EMBL" id="SVB74920.1"/>
    </source>
</evidence>
<proteinExistence type="inferred from homology"/>
<dbReference type="InterPro" id="IPR001753">
    <property type="entry name" value="Enoyl-CoA_hydra/iso"/>
</dbReference>
<dbReference type="EMBL" id="UINC01055716">
    <property type="protein sequence ID" value="SVB74920.1"/>
    <property type="molecule type" value="Genomic_DNA"/>
</dbReference>
<organism evidence="2">
    <name type="scientific">marine metagenome</name>
    <dbReference type="NCBI Taxonomy" id="408172"/>
    <lineage>
        <taxon>unclassified sequences</taxon>
        <taxon>metagenomes</taxon>
        <taxon>ecological metagenomes</taxon>
    </lineage>
</organism>
<sequence length="283" mass="30363">MRRTGSTVDLVELKAIRQEDVGSTRVVLLSRPHRRNAWTGRMHTEYRWALQQADEDPSVKAIVVTGDPEGRAFCVGADAAALEGHAERGGYDPGTPDDLPMPGYGVHPAFDADFAWHFGLAKPVVAAINGAAAGIGLVVACFADLRFAAAGSKLTTAYGKLGLPAEYGLSWLLPRMIGLGRANDLLLTSRVVLAEEARDLGLVNEVVSPDELLPRVHGWIEEFLGPVARSSLAAAKRQVYTDLHRDAASAIDEATRLLDVHTAGPDYAEGVAALTQRRPPNFP</sequence>
<reference evidence="2" key="1">
    <citation type="submission" date="2018-05" db="EMBL/GenBank/DDBJ databases">
        <authorList>
            <person name="Lanie J.A."/>
            <person name="Ng W.-L."/>
            <person name="Kazmierczak K.M."/>
            <person name="Andrzejewski T.M."/>
            <person name="Davidsen T.M."/>
            <person name="Wayne K.J."/>
            <person name="Tettelin H."/>
            <person name="Glass J.I."/>
            <person name="Rusch D."/>
            <person name="Podicherti R."/>
            <person name="Tsui H.-C.T."/>
            <person name="Winkler M.E."/>
        </authorList>
    </citation>
    <scope>NUCLEOTIDE SEQUENCE</scope>
</reference>
<dbReference type="Pfam" id="PF00378">
    <property type="entry name" value="ECH_1"/>
    <property type="match status" value="1"/>
</dbReference>
<dbReference type="Gene3D" id="1.10.12.10">
    <property type="entry name" value="Lyase 2-enoyl-coa Hydratase, Chain A, domain 2"/>
    <property type="match status" value="1"/>
</dbReference>
<evidence type="ECO:0000256" key="1">
    <source>
        <dbReference type="ARBA" id="ARBA00005254"/>
    </source>
</evidence>
<comment type="similarity">
    <text evidence="1">Belongs to the enoyl-CoA hydratase/isomerase family.</text>
</comment>
<dbReference type="Gene3D" id="3.90.226.10">
    <property type="entry name" value="2-enoyl-CoA Hydratase, Chain A, domain 1"/>
    <property type="match status" value="1"/>
</dbReference>
<dbReference type="PANTHER" id="PTHR43802">
    <property type="entry name" value="ENOYL-COA HYDRATASE"/>
    <property type="match status" value="1"/>
</dbReference>
<dbReference type="AlphaFoldDB" id="A0A382GID1"/>